<dbReference type="RefSeq" id="WP_345331400.1">
    <property type="nucleotide sequence ID" value="NZ_BAABJI010000002.1"/>
</dbReference>
<dbReference type="InterPro" id="IPR018490">
    <property type="entry name" value="cNMP-bd_dom_sf"/>
</dbReference>
<evidence type="ECO:0000313" key="2">
    <source>
        <dbReference type="EMBL" id="GAA4919194.1"/>
    </source>
</evidence>
<accession>A0ABP9G2C8</accession>
<dbReference type="SUPFAM" id="SSF51206">
    <property type="entry name" value="cAMP-binding domain-like"/>
    <property type="match status" value="1"/>
</dbReference>
<sequence length="194" mass="22460">MYEVITRSLRKLVDFTDEELFLFMQKLKPLNLKKHELCLREGQVCKYMVLVHKGGLRYFSRGAKGDHTLGFAFEGEWLGDYESFLLQTASGCLIEALEDCELFTLSYPDMQALYQHSQRFERFGRIIAEQLFLATAKSKSNLMIQTAKERYIALLTSQPHIFERLPQHLIASYLGIQPQSLSRIRADVAKMKLT</sequence>
<dbReference type="EMBL" id="BAABJI010000002">
    <property type="protein sequence ID" value="GAA4919194.1"/>
    <property type="molecule type" value="Genomic_DNA"/>
</dbReference>
<reference evidence="3" key="1">
    <citation type="journal article" date="2019" name="Int. J. Syst. Evol. Microbiol.">
        <title>The Global Catalogue of Microorganisms (GCM) 10K type strain sequencing project: providing services to taxonomists for standard genome sequencing and annotation.</title>
        <authorList>
            <consortium name="The Broad Institute Genomics Platform"/>
            <consortium name="The Broad Institute Genome Sequencing Center for Infectious Disease"/>
            <person name="Wu L."/>
            <person name="Ma J."/>
        </authorList>
    </citation>
    <scope>NUCLEOTIDE SEQUENCE [LARGE SCALE GENOMIC DNA]</scope>
    <source>
        <strain evidence="3">JCM 18283</strain>
    </source>
</reference>
<proteinExistence type="predicted"/>
<dbReference type="PROSITE" id="PS50042">
    <property type="entry name" value="CNMP_BINDING_3"/>
    <property type="match status" value="1"/>
</dbReference>
<dbReference type="InterPro" id="IPR000595">
    <property type="entry name" value="cNMP-bd_dom"/>
</dbReference>
<dbReference type="CDD" id="cd00038">
    <property type="entry name" value="CAP_ED"/>
    <property type="match status" value="1"/>
</dbReference>
<feature type="domain" description="Cyclic nucleotide-binding" evidence="1">
    <location>
        <begin position="11"/>
        <end position="113"/>
    </location>
</feature>
<dbReference type="Gene3D" id="2.60.120.10">
    <property type="entry name" value="Jelly Rolls"/>
    <property type="match status" value="1"/>
</dbReference>
<dbReference type="InterPro" id="IPR014710">
    <property type="entry name" value="RmlC-like_jellyroll"/>
</dbReference>
<dbReference type="Proteomes" id="UP001501436">
    <property type="component" value="Unassembled WGS sequence"/>
</dbReference>
<gene>
    <name evidence="2" type="ORF">GCM10023313_23560</name>
</gene>
<evidence type="ECO:0000313" key="3">
    <source>
        <dbReference type="Proteomes" id="UP001501436"/>
    </source>
</evidence>
<evidence type="ECO:0000259" key="1">
    <source>
        <dbReference type="PROSITE" id="PS50042"/>
    </source>
</evidence>
<comment type="caution">
    <text evidence="2">The sequence shown here is derived from an EMBL/GenBank/DDBJ whole genome shotgun (WGS) entry which is preliminary data.</text>
</comment>
<name>A0ABP9G2C8_9SPHI</name>
<dbReference type="Pfam" id="PF00027">
    <property type="entry name" value="cNMP_binding"/>
    <property type="match status" value="1"/>
</dbReference>
<organism evidence="2 3">
    <name type="scientific">Mucilaginibacter defluvii</name>
    <dbReference type="NCBI Taxonomy" id="1196019"/>
    <lineage>
        <taxon>Bacteria</taxon>
        <taxon>Pseudomonadati</taxon>
        <taxon>Bacteroidota</taxon>
        <taxon>Sphingobacteriia</taxon>
        <taxon>Sphingobacteriales</taxon>
        <taxon>Sphingobacteriaceae</taxon>
        <taxon>Mucilaginibacter</taxon>
    </lineage>
</organism>
<keyword evidence="3" id="KW-1185">Reference proteome</keyword>
<protein>
    <submittedName>
        <fullName evidence="2">Crp/Fnr family transcriptional regulator</fullName>
    </submittedName>
</protein>